<dbReference type="SUPFAM" id="SSF56112">
    <property type="entry name" value="Protein kinase-like (PK-like)"/>
    <property type="match status" value="1"/>
</dbReference>
<dbReference type="InterPro" id="IPR039192">
    <property type="entry name" value="STKc_GSK3"/>
</dbReference>
<dbReference type="GO" id="GO:0005524">
    <property type="term" value="F:ATP binding"/>
    <property type="evidence" value="ECO:0007669"/>
    <property type="project" value="UniProtKB-UniRule"/>
</dbReference>
<dbReference type="PANTHER" id="PTHR24057:SF0">
    <property type="entry name" value="PROTEIN KINASE SHAGGY-RELATED"/>
    <property type="match status" value="1"/>
</dbReference>
<keyword evidence="7" id="KW-0346">Stress response</keyword>
<dbReference type="InterPro" id="IPR011009">
    <property type="entry name" value="Kinase-like_dom_sf"/>
</dbReference>
<dbReference type="GO" id="GO:0005829">
    <property type="term" value="C:cytosol"/>
    <property type="evidence" value="ECO:0007669"/>
    <property type="project" value="TreeGrafter"/>
</dbReference>
<dbReference type="WBParaSite" id="Hba_20030">
    <property type="protein sequence ID" value="Hba_20030"/>
    <property type="gene ID" value="Hba_20030"/>
</dbReference>
<evidence type="ECO:0000256" key="3">
    <source>
        <dbReference type="ARBA" id="ARBA00022679"/>
    </source>
</evidence>
<dbReference type="Gene3D" id="3.30.200.20">
    <property type="entry name" value="Phosphorylase Kinase, domain 1"/>
    <property type="match status" value="1"/>
</dbReference>
<reference evidence="16" key="1">
    <citation type="submission" date="2016-11" db="UniProtKB">
        <authorList>
            <consortium name="WormBaseParasite"/>
        </authorList>
    </citation>
    <scope>IDENTIFICATION</scope>
</reference>
<comment type="similarity">
    <text evidence="1">Belongs to the protein kinase superfamily. CMGC Ser/Thr protein kinase family. GSK-3 subfamily.</text>
</comment>
<dbReference type="InterPro" id="IPR050591">
    <property type="entry name" value="GSK-3"/>
</dbReference>
<evidence type="ECO:0000256" key="9">
    <source>
        <dbReference type="ARBA" id="ARBA00063943"/>
    </source>
</evidence>
<dbReference type="GO" id="GO:0005634">
    <property type="term" value="C:nucleus"/>
    <property type="evidence" value="ECO:0007669"/>
    <property type="project" value="TreeGrafter"/>
</dbReference>
<dbReference type="InterPro" id="IPR000719">
    <property type="entry name" value="Prot_kinase_dom"/>
</dbReference>
<dbReference type="GO" id="GO:0090090">
    <property type="term" value="P:negative regulation of canonical Wnt signaling pathway"/>
    <property type="evidence" value="ECO:0007669"/>
    <property type="project" value="TreeGrafter"/>
</dbReference>
<dbReference type="PANTHER" id="PTHR24057">
    <property type="entry name" value="GLYCOGEN SYNTHASE KINASE-3 ALPHA"/>
    <property type="match status" value="1"/>
</dbReference>
<dbReference type="Pfam" id="PF00069">
    <property type="entry name" value="Pkinase"/>
    <property type="match status" value="1"/>
</dbReference>
<dbReference type="PROSITE" id="PS00108">
    <property type="entry name" value="PROTEIN_KINASE_ST"/>
    <property type="match status" value="1"/>
</dbReference>
<proteinExistence type="inferred from homology"/>
<dbReference type="PROSITE" id="PS50011">
    <property type="entry name" value="PROTEIN_KINASE_DOM"/>
    <property type="match status" value="1"/>
</dbReference>
<dbReference type="GO" id="GO:0070507">
    <property type="term" value="P:regulation of microtubule cytoskeleton organization"/>
    <property type="evidence" value="ECO:0007669"/>
    <property type="project" value="TreeGrafter"/>
</dbReference>
<evidence type="ECO:0000313" key="16">
    <source>
        <dbReference type="WBParaSite" id="Hba_20030"/>
    </source>
</evidence>
<dbReference type="GO" id="GO:0004674">
    <property type="term" value="F:protein serine/threonine kinase activity"/>
    <property type="evidence" value="ECO:0007669"/>
    <property type="project" value="UniProtKB-KW"/>
</dbReference>
<dbReference type="GO" id="GO:0007276">
    <property type="term" value="P:gamete generation"/>
    <property type="evidence" value="ECO:0007669"/>
    <property type="project" value="UniProtKB-ARBA"/>
</dbReference>
<dbReference type="GO" id="GO:0030154">
    <property type="term" value="P:cell differentiation"/>
    <property type="evidence" value="ECO:0007669"/>
    <property type="project" value="TreeGrafter"/>
</dbReference>
<keyword evidence="3" id="KW-0808">Transferase</keyword>
<feature type="domain" description="Protein kinase" evidence="14">
    <location>
        <begin position="43"/>
        <end position="329"/>
    </location>
</feature>
<protein>
    <recommendedName>
        <fullName evidence="10">Glycogen synthase kinase-3</fullName>
    </recommendedName>
</protein>
<dbReference type="Gene3D" id="1.10.510.10">
    <property type="entry name" value="Transferase(Phosphotransferase) domain 1"/>
    <property type="match status" value="1"/>
</dbReference>
<keyword evidence="15" id="KW-1185">Reference proteome</keyword>
<accession>A0A1I7XRB4</accession>
<dbReference type="FunFam" id="1.10.510.10:FF:000055">
    <property type="entry name" value="Glycogen synthase kinase-3 beta"/>
    <property type="match status" value="1"/>
</dbReference>
<comment type="function">
    <text evidence="8">Phosphorylates oma-1, a regulator of the oocyte-to-embryo transition, enabling its degradation. Phosphorylates skn-1, preventing it from accumulating in nuclei and thus inhibiting phase II gene expression in the oxidative stress defense. Involved in mesendoderm specification and mitotic spindle orientation in EMS blastomeres. Thought to be a branch point in these processes as proteins downstream are not required. Negatively regulates Wnt signaling in vulval precursor cells and acts as a Wnt-independent repressor of med-1 and med-2 in the C lineage inhibiting mesoderm development. Required for normal lifespan and LiCl-induced lifespan extension.</text>
</comment>
<feature type="region of interest" description="Disordered" evidence="13">
    <location>
        <begin position="335"/>
        <end position="367"/>
    </location>
</feature>
<name>A0A1I7XRB4_HETBA</name>
<dbReference type="SMART" id="SM00220">
    <property type="entry name" value="S_TKc"/>
    <property type="match status" value="1"/>
</dbReference>
<evidence type="ECO:0000256" key="5">
    <source>
        <dbReference type="ARBA" id="ARBA00022777"/>
    </source>
</evidence>
<dbReference type="InterPro" id="IPR017441">
    <property type="entry name" value="Protein_kinase_ATP_BS"/>
</dbReference>
<dbReference type="GO" id="GO:0032436">
    <property type="term" value="P:positive regulation of proteasomal ubiquitin-dependent protein catabolic process"/>
    <property type="evidence" value="ECO:0007669"/>
    <property type="project" value="TreeGrafter"/>
</dbReference>
<keyword evidence="6 11" id="KW-0067">ATP-binding</keyword>
<dbReference type="GO" id="GO:0007165">
    <property type="term" value="P:signal transduction"/>
    <property type="evidence" value="ECO:0007669"/>
    <property type="project" value="TreeGrafter"/>
</dbReference>
<dbReference type="GO" id="GO:0030424">
    <property type="term" value="C:axon"/>
    <property type="evidence" value="ECO:0007669"/>
    <property type="project" value="TreeGrafter"/>
</dbReference>
<feature type="binding site" evidence="11">
    <location>
        <position position="73"/>
    </location>
    <ligand>
        <name>ATP</name>
        <dbReference type="ChEBI" id="CHEBI:30616"/>
    </ligand>
</feature>
<evidence type="ECO:0000256" key="2">
    <source>
        <dbReference type="ARBA" id="ARBA00022527"/>
    </source>
</evidence>
<evidence type="ECO:0000256" key="12">
    <source>
        <dbReference type="RuleBase" id="RU000304"/>
    </source>
</evidence>
<evidence type="ECO:0000256" key="4">
    <source>
        <dbReference type="ARBA" id="ARBA00022741"/>
    </source>
</evidence>
<dbReference type="PROSITE" id="PS00107">
    <property type="entry name" value="PROTEIN_KINASE_ATP"/>
    <property type="match status" value="1"/>
</dbReference>
<evidence type="ECO:0000256" key="10">
    <source>
        <dbReference type="ARBA" id="ARBA00072438"/>
    </source>
</evidence>
<keyword evidence="4 11" id="KW-0547">Nucleotide-binding</keyword>
<evidence type="ECO:0000256" key="6">
    <source>
        <dbReference type="ARBA" id="ARBA00022840"/>
    </source>
</evidence>
<dbReference type="InterPro" id="IPR008271">
    <property type="entry name" value="Ser/Thr_kinase_AS"/>
</dbReference>
<evidence type="ECO:0000259" key="14">
    <source>
        <dbReference type="PROSITE" id="PS50011"/>
    </source>
</evidence>
<evidence type="ECO:0000256" key="13">
    <source>
        <dbReference type="SAM" id="MobiDB-lite"/>
    </source>
</evidence>
<sequence>MEYTLTVMNKQLLSCSLKGGRQVTTVIASVATDGVDQQVEVSYCDQKVVGNGSFGVVFLAKLQENNEPVAIKKVLQDKRFKNRELQIMRKLSHPNIVKLKYFFYSGGEKKDELYLNLILEYVPETVYRFRVARHYSKQRQSIPLIYVKLYMYQLFRALAYIHSIGICHRDIKPQNLLIDPESGVLKLCDFGSAKYLVKGEPNVSYICSRYYRAPELIFGATNYTNSIDVWSAGTVMAELLLGQPIFPGDSGVDQLVEIIKVLGTPTKEQIQNMNPNYKEFKFPQIKAHPWAKVFRASTPPEAIELISTIIEYTPSSRPTPQAACLHTFFDELRNPESKLPSGKPLPPIETDSDDLHAADAVGAPEPQ</sequence>
<evidence type="ECO:0000256" key="8">
    <source>
        <dbReference type="ARBA" id="ARBA00058169"/>
    </source>
</evidence>
<comment type="subunit">
    <text evidence="9">Monomer. Interacts with axl-1.</text>
</comment>
<evidence type="ECO:0000256" key="1">
    <source>
        <dbReference type="ARBA" id="ARBA00005527"/>
    </source>
</evidence>
<organism evidence="15 16">
    <name type="scientific">Heterorhabditis bacteriophora</name>
    <name type="common">Entomopathogenic nematode worm</name>
    <dbReference type="NCBI Taxonomy" id="37862"/>
    <lineage>
        <taxon>Eukaryota</taxon>
        <taxon>Metazoa</taxon>
        <taxon>Ecdysozoa</taxon>
        <taxon>Nematoda</taxon>
        <taxon>Chromadorea</taxon>
        <taxon>Rhabditida</taxon>
        <taxon>Rhabditina</taxon>
        <taxon>Rhabditomorpha</taxon>
        <taxon>Strongyloidea</taxon>
        <taxon>Heterorhabditidae</taxon>
        <taxon>Heterorhabditis</taxon>
    </lineage>
</organism>
<evidence type="ECO:0000256" key="7">
    <source>
        <dbReference type="ARBA" id="ARBA00023016"/>
    </source>
</evidence>
<evidence type="ECO:0000313" key="15">
    <source>
        <dbReference type="Proteomes" id="UP000095283"/>
    </source>
</evidence>
<dbReference type="Proteomes" id="UP000095283">
    <property type="component" value="Unplaced"/>
</dbReference>
<evidence type="ECO:0000256" key="11">
    <source>
        <dbReference type="PROSITE-ProRule" id="PRU10141"/>
    </source>
</evidence>
<dbReference type="FunFam" id="3.30.200.20:FF:000009">
    <property type="entry name" value="Glycogen synthase kinase-3 beta"/>
    <property type="match status" value="1"/>
</dbReference>
<dbReference type="CDD" id="cd14137">
    <property type="entry name" value="STKc_GSK3"/>
    <property type="match status" value="1"/>
</dbReference>
<keyword evidence="5" id="KW-0418">Kinase</keyword>
<dbReference type="AlphaFoldDB" id="A0A1I7XRB4"/>
<keyword evidence="2 12" id="KW-0723">Serine/threonine-protein kinase</keyword>